<reference evidence="1" key="2">
    <citation type="journal article" date="2015" name="Data Brief">
        <title>Shoot transcriptome of the giant reed, Arundo donax.</title>
        <authorList>
            <person name="Barrero R.A."/>
            <person name="Guerrero F.D."/>
            <person name="Moolhuijzen P."/>
            <person name="Goolsby J.A."/>
            <person name="Tidwell J."/>
            <person name="Bellgard S.E."/>
            <person name="Bellgard M.I."/>
        </authorList>
    </citation>
    <scope>NUCLEOTIDE SEQUENCE</scope>
    <source>
        <tissue evidence="1">Shoot tissue taken approximately 20 cm above the soil surface</tissue>
    </source>
</reference>
<protein>
    <submittedName>
        <fullName evidence="1">Uncharacterized protein</fullName>
    </submittedName>
</protein>
<sequence>MPRCQNLQSYNDAKLELRVQFYSTNQASMKNTSRYTTKLLTHLRDNK</sequence>
<dbReference type="AlphaFoldDB" id="A0A0A9BLJ0"/>
<name>A0A0A9BLJ0_ARUDO</name>
<accession>A0A0A9BLJ0</accession>
<proteinExistence type="predicted"/>
<reference evidence="1" key="1">
    <citation type="submission" date="2014-09" db="EMBL/GenBank/DDBJ databases">
        <authorList>
            <person name="Magalhaes I.L.F."/>
            <person name="Oliveira U."/>
            <person name="Santos F.R."/>
            <person name="Vidigal T.H.D.A."/>
            <person name="Brescovit A.D."/>
            <person name="Santos A.J."/>
        </authorList>
    </citation>
    <scope>NUCLEOTIDE SEQUENCE</scope>
    <source>
        <tissue evidence="1">Shoot tissue taken approximately 20 cm above the soil surface</tissue>
    </source>
</reference>
<dbReference type="EMBL" id="GBRH01237803">
    <property type="protein sequence ID" value="JAD60092.1"/>
    <property type="molecule type" value="Transcribed_RNA"/>
</dbReference>
<evidence type="ECO:0000313" key="1">
    <source>
        <dbReference type="EMBL" id="JAD60092.1"/>
    </source>
</evidence>
<organism evidence="1">
    <name type="scientific">Arundo donax</name>
    <name type="common">Giant reed</name>
    <name type="synonym">Donax arundinaceus</name>
    <dbReference type="NCBI Taxonomy" id="35708"/>
    <lineage>
        <taxon>Eukaryota</taxon>
        <taxon>Viridiplantae</taxon>
        <taxon>Streptophyta</taxon>
        <taxon>Embryophyta</taxon>
        <taxon>Tracheophyta</taxon>
        <taxon>Spermatophyta</taxon>
        <taxon>Magnoliopsida</taxon>
        <taxon>Liliopsida</taxon>
        <taxon>Poales</taxon>
        <taxon>Poaceae</taxon>
        <taxon>PACMAD clade</taxon>
        <taxon>Arundinoideae</taxon>
        <taxon>Arundineae</taxon>
        <taxon>Arundo</taxon>
    </lineage>
</organism>